<protein>
    <recommendedName>
        <fullName evidence="5">Complex 1 LYR protein domain-containing protein</fullName>
    </recommendedName>
</protein>
<organism evidence="7">
    <name type="scientific">Volvox carteri f. nagariensis</name>
    <dbReference type="NCBI Taxonomy" id="3068"/>
    <lineage>
        <taxon>Eukaryota</taxon>
        <taxon>Viridiplantae</taxon>
        <taxon>Chlorophyta</taxon>
        <taxon>core chlorophytes</taxon>
        <taxon>Chlorophyceae</taxon>
        <taxon>CS clade</taxon>
        <taxon>Chlamydomonadales</taxon>
        <taxon>Volvocaceae</taxon>
        <taxon>Volvox</taxon>
    </lineage>
</organism>
<dbReference type="PANTHER" id="PTHR13675">
    <property type="entry name" value="LYR MOTIF-CONTAINING PROTEIN 2"/>
    <property type="match status" value="1"/>
</dbReference>
<proteinExistence type="inferred from homology"/>
<dbReference type="OrthoDB" id="273010at2759"/>
<evidence type="ECO:0000256" key="4">
    <source>
        <dbReference type="ARBA" id="ARBA00025715"/>
    </source>
</evidence>
<dbReference type="GO" id="GO:0005759">
    <property type="term" value="C:mitochondrial matrix"/>
    <property type="evidence" value="ECO:0007669"/>
    <property type="project" value="UniProtKB-SubCell"/>
</dbReference>
<dbReference type="InParanoid" id="D8TMB9"/>
<dbReference type="PANTHER" id="PTHR13675:SF1">
    <property type="entry name" value="SUCCINATE DEHYDROGENASE ASSEMBLY FACTOR 1, MITOCHONDRIAL"/>
    <property type="match status" value="1"/>
</dbReference>
<keyword evidence="3" id="KW-0143">Chaperone</keyword>
<dbReference type="Proteomes" id="UP000001058">
    <property type="component" value="Unassembled WGS sequence"/>
</dbReference>
<keyword evidence="2" id="KW-0496">Mitochondrion</keyword>
<reference evidence="6 7" key="1">
    <citation type="journal article" date="2010" name="Science">
        <title>Genomic analysis of organismal complexity in the multicellular green alga Volvox carteri.</title>
        <authorList>
            <person name="Prochnik S.E."/>
            <person name="Umen J."/>
            <person name="Nedelcu A.M."/>
            <person name="Hallmann A."/>
            <person name="Miller S.M."/>
            <person name="Nishii I."/>
            <person name="Ferris P."/>
            <person name="Kuo A."/>
            <person name="Mitros T."/>
            <person name="Fritz-Laylin L.K."/>
            <person name="Hellsten U."/>
            <person name="Chapman J."/>
            <person name="Simakov O."/>
            <person name="Rensing S.A."/>
            <person name="Terry A."/>
            <person name="Pangilinan J."/>
            <person name="Kapitonov V."/>
            <person name="Jurka J."/>
            <person name="Salamov A."/>
            <person name="Shapiro H."/>
            <person name="Schmutz J."/>
            <person name="Grimwood J."/>
            <person name="Lindquist E."/>
            <person name="Lucas S."/>
            <person name="Grigoriev I.V."/>
            <person name="Schmitt R."/>
            <person name="Kirk D."/>
            <person name="Rokhsar D.S."/>
        </authorList>
    </citation>
    <scope>NUCLEOTIDE SEQUENCE [LARGE SCALE GENOMIC DNA]</scope>
    <source>
        <strain evidence="7">f. Nagariensis / Eve</strain>
    </source>
</reference>
<dbReference type="InterPro" id="IPR008011">
    <property type="entry name" value="Complex1_LYR_dom"/>
</dbReference>
<gene>
    <name evidence="6" type="ORF">VOLCADRAFT_79757</name>
</gene>
<dbReference type="GeneID" id="9624857"/>
<evidence type="ECO:0000256" key="2">
    <source>
        <dbReference type="ARBA" id="ARBA00023128"/>
    </source>
</evidence>
<evidence type="ECO:0000313" key="6">
    <source>
        <dbReference type="EMBL" id="EFJ51616.1"/>
    </source>
</evidence>
<name>D8TMB9_VOLCA</name>
<dbReference type="EMBL" id="GL378327">
    <property type="protein sequence ID" value="EFJ51616.1"/>
    <property type="molecule type" value="Genomic_DNA"/>
</dbReference>
<accession>D8TMB9</accession>
<evidence type="ECO:0000256" key="3">
    <source>
        <dbReference type="ARBA" id="ARBA00023186"/>
    </source>
</evidence>
<dbReference type="Pfam" id="PF05347">
    <property type="entry name" value="Complex1_LYR"/>
    <property type="match status" value="1"/>
</dbReference>
<comment type="similarity">
    <text evidence="4">Belongs to the complex I LYR family. SDHAF1 subfamily.</text>
</comment>
<dbReference type="RefSeq" id="XP_002947568.1">
    <property type="nucleotide sequence ID" value="XM_002947522.1"/>
</dbReference>
<dbReference type="CDD" id="cd20268">
    <property type="entry name" value="Complex1_LYR_SDHAF1_LYRM8"/>
    <property type="match status" value="1"/>
</dbReference>
<dbReference type="GO" id="GO:0034553">
    <property type="term" value="P:mitochondrial respiratory chain complex II assembly"/>
    <property type="evidence" value="ECO:0007669"/>
    <property type="project" value="InterPro"/>
</dbReference>
<dbReference type="KEGG" id="vcn:VOLCADRAFT_79757"/>
<evidence type="ECO:0000256" key="1">
    <source>
        <dbReference type="ARBA" id="ARBA00004305"/>
    </source>
</evidence>
<dbReference type="eggNOG" id="KOG4620">
    <property type="taxonomic scope" value="Eukaryota"/>
</dbReference>
<comment type="subcellular location">
    <subcellularLocation>
        <location evidence="1">Mitochondrion matrix</location>
    </subcellularLocation>
</comment>
<dbReference type="AlphaFoldDB" id="D8TMB9"/>
<feature type="domain" description="Complex 1 LYR protein" evidence="5">
    <location>
        <begin position="11"/>
        <end position="69"/>
    </location>
</feature>
<sequence length="84" mass="9853">MTDRRFTGLQRQVLGLYRACLRSIRAKPEEARPSLFAFARSEFERNRNISPRDIQRIEHLLRHGRKLMELLKASEAKGVIFRSG</sequence>
<dbReference type="InterPro" id="IPR045295">
    <property type="entry name" value="Complex1_LYR_SDHAF1_LYRM8"/>
</dbReference>
<keyword evidence="7" id="KW-1185">Reference proteome</keyword>
<dbReference type="FunCoup" id="D8TMB9">
    <property type="interactions" value="223"/>
</dbReference>
<evidence type="ECO:0000259" key="5">
    <source>
        <dbReference type="Pfam" id="PF05347"/>
    </source>
</evidence>
<dbReference type="STRING" id="3068.D8TMB9"/>
<evidence type="ECO:0000313" key="7">
    <source>
        <dbReference type="Proteomes" id="UP000001058"/>
    </source>
</evidence>